<dbReference type="RefSeq" id="WP_190697925.1">
    <property type="nucleotide sequence ID" value="NZ_JAMPKX010000001.1"/>
</dbReference>
<evidence type="ECO:0000313" key="3">
    <source>
        <dbReference type="Proteomes" id="UP001482513"/>
    </source>
</evidence>
<feature type="region of interest" description="Disordered" evidence="1">
    <location>
        <begin position="174"/>
        <end position="199"/>
    </location>
</feature>
<reference evidence="2 3" key="1">
    <citation type="submission" date="2022-04" db="EMBL/GenBank/DDBJ databases">
        <title>Positive selection, recombination, and allopatry shape intraspecific diversity of widespread and dominant cyanobacteria.</title>
        <authorList>
            <person name="Wei J."/>
            <person name="Shu W."/>
            <person name="Hu C."/>
        </authorList>
    </citation>
    <scope>NUCLEOTIDE SEQUENCE [LARGE SCALE GENOMIC DNA]</scope>
    <source>
        <strain evidence="2 3">DQ-A4</strain>
    </source>
</reference>
<evidence type="ECO:0000313" key="2">
    <source>
        <dbReference type="EMBL" id="MEP0945328.1"/>
    </source>
</evidence>
<dbReference type="PANTHER" id="PTHR36740">
    <property type="entry name" value="PRC DOMAIN-CONTAINING PROTEIN"/>
    <property type="match status" value="1"/>
</dbReference>
<feature type="region of interest" description="Disordered" evidence="1">
    <location>
        <begin position="294"/>
        <end position="314"/>
    </location>
</feature>
<evidence type="ECO:0000256" key="1">
    <source>
        <dbReference type="SAM" id="MobiDB-lite"/>
    </source>
</evidence>
<sequence>MDGSFPQSMLKSELLNRLAINLDTAEEFGPIAEIWVNGRTHQVKGIGCSAGGLLNRQSRRFLWSQIGSVGRDGVVVKAGARIEAIDEHLQDCLPLEEIELWSDHGDRIGQLTDYRFDPATGNILQYLFVPAETSPLPAGLYALAPVAVISTGRRRMMAEDTALSAPDLVQAGVQPPRQPASTAQSPFNRIPLDKMPDPRRSWDAAVKGTQTMRDQVNEQFQEGRHKLGAEAQDRRQKLQAEAQDKLGGLLGSVKKRTRGLRNQLREAVTDVTAGLPSGPNLRDDKVPTIDVDAMELWPEDDLPPEHPTYRSDRR</sequence>
<dbReference type="Proteomes" id="UP001482513">
    <property type="component" value="Unassembled WGS sequence"/>
</dbReference>
<protein>
    <recommendedName>
        <fullName evidence="4">PRC-barrel domain-containing protein</fullName>
    </recommendedName>
</protein>
<name>A0ABV0JXS9_9CYAN</name>
<gene>
    <name evidence="2" type="ORF">NC992_00440</name>
</gene>
<comment type="caution">
    <text evidence="2">The sequence shown here is derived from an EMBL/GenBank/DDBJ whole genome shotgun (WGS) entry which is preliminary data.</text>
</comment>
<feature type="compositionally biased region" description="Basic and acidic residues" evidence="1">
    <location>
        <begin position="303"/>
        <end position="314"/>
    </location>
</feature>
<accession>A0ABV0JXS9</accession>
<organism evidence="2 3">
    <name type="scientific">Leptolyngbya subtilissima DQ-A4</name>
    <dbReference type="NCBI Taxonomy" id="2933933"/>
    <lineage>
        <taxon>Bacteria</taxon>
        <taxon>Bacillati</taxon>
        <taxon>Cyanobacteriota</taxon>
        <taxon>Cyanophyceae</taxon>
        <taxon>Leptolyngbyales</taxon>
        <taxon>Leptolyngbyaceae</taxon>
        <taxon>Leptolyngbya group</taxon>
        <taxon>Leptolyngbya</taxon>
    </lineage>
</organism>
<proteinExistence type="predicted"/>
<keyword evidence="3" id="KW-1185">Reference proteome</keyword>
<dbReference type="EMBL" id="JAMPKX010000001">
    <property type="protein sequence ID" value="MEP0945328.1"/>
    <property type="molecule type" value="Genomic_DNA"/>
</dbReference>
<evidence type="ECO:0008006" key="4">
    <source>
        <dbReference type="Google" id="ProtNLM"/>
    </source>
</evidence>
<dbReference type="PANTHER" id="PTHR36740:SF1">
    <property type="entry name" value="PRC-BARREL DOMAIN-CONTAINING PROTEIN"/>
    <property type="match status" value="1"/>
</dbReference>